<keyword evidence="1" id="KW-0547">Nucleotide-binding</keyword>
<dbReference type="AlphaFoldDB" id="A0A0P1ITP3"/>
<dbReference type="InterPro" id="IPR003959">
    <property type="entry name" value="ATPase_AAA_core"/>
</dbReference>
<dbReference type="InterPro" id="IPR003593">
    <property type="entry name" value="AAA+_ATPase"/>
</dbReference>
<dbReference type="SUPFAM" id="SSF52540">
    <property type="entry name" value="P-loop containing nucleoside triphosphate hydrolases"/>
    <property type="match status" value="1"/>
</dbReference>
<keyword evidence="5" id="KW-1185">Reference proteome</keyword>
<evidence type="ECO:0000313" key="4">
    <source>
        <dbReference type="EMBL" id="CUK26911.1"/>
    </source>
</evidence>
<accession>A0A0P1ITP3</accession>
<evidence type="ECO:0000256" key="1">
    <source>
        <dbReference type="ARBA" id="ARBA00022741"/>
    </source>
</evidence>
<dbReference type="RefSeq" id="WP_245627180.1">
    <property type="nucleotide sequence ID" value="NZ_CYTO01000009.1"/>
</dbReference>
<dbReference type="Pfam" id="PF13175">
    <property type="entry name" value="AAA_15"/>
    <property type="match status" value="1"/>
</dbReference>
<dbReference type="CDD" id="cd00267">
    <property type="entry name" value="ABC_ATPase"/>
    <property type="match status" value="1"/>
</dbReference>
<evidence type="ECO:0000313" key="5">
    <source>
        <dbReference type="Proteomes" id="UP000051184"/>
    </source>
</evidence>
<dbReference type="Pfam" id="PF13304">
    <property type="entry name" value="AAA_21"/>
    <property type="match status" value="1"/>
</dbReference>
<dbReference type="SMART" id="SM00382">
    <property type="entry name" value="AAA"/>
    <property type="match status" value="1"/>
</dbReference>
<evidence type="ECO:0000256" key="2">
    <source>
        <dbReference type="ARBA" id="ARBA00022840"/>
    </source>
</evidence>
<dbReference type="Gene3D" id="3.40.50.300">
    <property type="entry name" value="P-loop containing nucleotide triphosphate hydrolases"/>
    <property type="match status" value="2"/>
</dbReference>
<dbReference type="PANTHER" id="PTHR43581:SF2">
    <property type="entry name" value="EXCINUCLEASE ATPASE SUBUNIT"/>
    <property type="match status" value="1"/>
</dbReference>
<gene>
    <name evidence="4" type="ORF">TA5114_02730</name>
</gene>
<dbReference type="Proteomes" id="UP000051184">
    <property type="component" value="Unassembled WGS sequence"/>
</dbReference>
<dbReference type="GO" id="GO:0005524">
    <property type="term" value="F:ATP binding"/>
    <property type="evidence" value="ECO:0007669"/>
    <property type="project" value="UniProtKB-KW"/>
</dbReference>
<dbReference type="PROSITE" id="PS50893">
    <property type="entry name" value="ABC_TRANSPORTER_2"/>
    <property type="match status" value="1"/>
</dbReference>
<dbReference type="STRING" id="1715691.TA5113_01562"/>
<name>A0A0P1ITP3_9RHOB</name>
<dbReference type="PANTHER" id="PTHR43581">
    <property type="entry name" value="ATP/GTP PHOSPHATASE"/>
    <property type="match status" value="1"/>
</dbReference>
<feature type="domain" description="ABC transporter" evidence="3">
    <location>
        <begin position="118"/>
        <end position="480"/>
    </location>
</feature>
<reference evidence="5" key="1">
    <citation type="submission" date="2015-09" db="EMBL/GenBank/DDBJ databases">
        <authorList>
            <person name="Rodrigo-Torres Lidia"/>
            <person name="Arahal R.David."/>
        </authorList>
    </citation>
    <scope>NUCLEOTIDE SEQUENCE [LARGE SCALE GENOMIC DNA]</scope>
    <source>
        <strain evidence="5">CECT 5114</strain>
    </source>
</reference>
<dbReference type="EMBL" id="CYUE01000020">
    <property type="protein sequence ID" value="CUK26911.1"/>
    <property type="molecule type" value="Genomic_DNA"/>
</dbReference>
<dbReference type="GO" id="GO:0016887">
    <property type="term" value="F:ATP hydrolysis activity"/>
    <property type="evidence" value="ECO:0007669"/>
    <property type="project" value="InterPro"/>
</dbReference>
<evidence type="ECO:0000259" key="3">
    <source>
        <dbReference type="PROSITE" id="PS50893"/>
    </source>
</evidence>
<dbReference type="InterPro" id="IPR027417">
    <property type="entry name" value="P-loop_NTPase"/>
</dbReference>
<protein>
    <submittedName>
        <fullName evidence="4">Hemin importer ATP-binding subunit</fullName>
    </submittedName>
</protein>
<dbReference type="InterPro" id="IPR041685">
    <property type="entry name" value="AAA_GajA/Old/RecF-like"/>
</dbReference>
<sequence length="695" mass="76999">MSAITALMKFVFSYTKSNLNEKSTFMSGFEPQSEPTAKDIATDWEIDIEYLETTSWHLIERVGKEGEIYGYLLEFSEDTDIAILDELGVADGQNSREVSLNAFDAPEPEGTIEELTGSRVVDTRSSRAKRWSRLTEITVRNFKAAQEAKIPIGDVTILVGPNGCGKSSVLQAIHWAARAASYVLPKNQKEMISFERLDYIPSSEPLKTLHNGELKTGSKSEAVEVYFRHESDTDGQTQASVKIRAARNKGGITAYMEGGSAVTPYKQRVQFITAYIPGLAGLSESEAILAQPTLRRQASSGDAGGVLRNILYNLSTDSSFDSEPGAGRTRLNALNRLIASVHPNSSIGVSFDEREDFHISATIKDTKSGNVRPLETAATGILQVVQIFAYLILFRPKIMLIDEPDAHLHPDKQERLVEALEAASIEFETQIILTTHSPNIVRAASLASKLVWMRDGTVQTQDDEAIRRLLGWGGLDKSILLFAEDKDDKPLRAILRQWPKLSAQVSVCRCFGIENLPKDKFLEGLLIDGELKVKAGIHRDGDFMTEDEAEMWRKSFSTDGVYPWVTAGSDLEGYFCSAKYLSALYGISEATAEEWRTEAASNVVRVRKEFFEKRKQIMRSLWPDGGCPKAEDLWQAAGEQSPATVKGKKLHKALKPIAKKYGYDDALINSFTTPKGFTVAPELYDILEKAIAAEN</sequence>
<keyword evidence="2 4" id="KW-0067">ATP-binding</keyword>
<organism evidence="4 5">
    <name type="scientific">Cognatishimia activa</name>
    <dbReference type="NCBI Taxonomy" id="1715691"/>
    <lineage>
        <taxon>Bacteria</taxon>
        <taxon>Pseudomonadati</taxon>
        <taxon>Pseudomonadota</taxon>
        <taxon>Alphaproteobacteria</taxon>
        <taxon>Rhodobacterales</taxon>
        <taxon>Paracoccaceae</taxon>
        <taxon>Cognatishimia</taxon>
    </lineage>
</organism>
<proteinExistence type="predicted"/>
<dbReference type="InterPro" id="IPR051396">
    <property type="entry name" value="Bact_Antivir_Def_Nuclease"/>
</dbReference>
<dbReference type="InterPro" id="IPR003439">
    <property type="entry name" value="ABC_transporter-like_ATP-bd"/>
</dbReference>